<dbReference type="Proteomes" id="UP001620626">
    <property type="component" value="Unassembled WGS sequence"/>
</dbReference>
<reference evidence="2 3" key="1">
    <citation type="submission" date="2024-10" db="EMBL/GenBank/DDBJ databases">
        <authorList>
            <person name="Kim D."/>
        </authorList>
    </citation>
    <scope>NUCLEOTIDE SEQUENCE [LARGE SCALE GENOMIC DNA]</scope>
    <source>
        <strain evidence="2">BH-2024</strain>
    </source>
</reference>
<keyword evidence="1" id="KW-0732">Signal</keyword>
<evidence type="ECO:0000313" key="3">
    <source>
        <dbReference type="Proteomes" id="UP001620626"/>
    </source>
</evidence>
<dbReference type="AlphaFoldDB" id="A0ABD2LXN4"/>
<feature type="chain" id="PRO_5044859120" evidence="1">
    <location>
        <begin position="30"/>
        <end position="92"/>
    </location>
</feature>
<sequence>MPTIPSLLFSKFALLFLLTISQLIPLNDAFLADSLDSVRSGRIRRQTPGNGDKSEGAVCNMHSECLPGLACKMSGKAFFEYFEPRKCKPLNS</sequence>
<name>A0ABD2LXN4_9BILA</name>
<gene>
    <name evidence="2" type="ORF">niasHT_007087</name>
</gene>
<comment type="caution">
    <text evidence="2">The sequence shown here is derived from an EMBL/GenBank/DDBJ whole genome shotgun (WGS) entry which is preliminary data.</text>
</comment>
<organism evidence="2 3">
    <name type="scientific">Heterodera trifolii</name>
    <dbReference type="NCBI Taxonomy" id="157864"/>
    <lineage>
        <taxon>Eukaryota</taxon>
        <taxon>Metazoa</taxon>
        <taxon>Ecdysozoa</taxon>
        <taxon>Nematoda</taxon>
        <taxon>Chromadorea</taxon>
        <taxon>Rhabditida</taxon>
        <taxon>Tylenchina</taxon>
        <taxon>Tylenchomorpha</taxon>
        <taxon>Tylenchoidea</taxon>
        <taxon>Heteroderidae</taxon>
        <taxon>Heteroderinae</taxon>
        <taxon>Heterodera</taxon>
    </lineage>
</organism>
<evidence type="ECO:0000256" key="1">
    <source>
        <dbReference type="SAM" id="SignalP"/>
    </source>
</evidence>
<accession>A0ABD2LXN4</accession>
<protein>
    <submittedName>
        <fullName evidence="2">Uncharacterized protein</fullName>
    </submittedName>
</protein>
<evidence type="ECO:0000313" key="2">
    <source>
        <dbReference type="EMBL" id="KAL3119959.1"/>
    </source>
</evidence>
<proteinExistence type="predicted"/>
<keyword evidence="3" id="KW-1185">Reference proteome</keyword>
<dbReference type="EMBL" id="JBICBT010000228">
    <property type="protein sequence ID" value="KAL3119959.1"/>
    <property type="molecule type" value="Genomic_DNA"/>
</dbReference>
<feature type="signal peptide" evidence="1">
    <location>
        <begin position="1"/>
        <end position="29"/>
    </location>
</feature>